<keyword evidence="1" id="KW-0472">Membrane</keyword>
<evidence type="ECO:0000256" key="1">
    <source>
        <dbReference type="SAM" id="Phobius"/>
    </source>
</evidence>
<dbReference type="RefSeq" id="WP_158409114.1">
    <property type="nucleotide sequence ID" value="NZ_CP007139.1"/>
</dbReference>
<evidence type="ECO:0000313" key="2">
    <source>
        <dbReference type="EMBL" id="AIE83759.1"/>
    </source>
</evidence>
<dbReference type="AlphaFoldDB" id="A0A068NQ68"/>
<proteinExistence type="predicted"/>
<keyword evidence="3" id="KW-1185">Reference proteome</keyword>
<reference evidence="2 3" key="1">
    <citation type="journal article" date="2014" name="PLoS ONE">
        <title>The first complete genome sequence of the class fimbriimonadia in the phylum armatimonadetes.</title>
        <authorList>
            <person name="Hu Z.Y."/>
            <person name="Wang Y.Z."/>
            <person name="Im W.T."/>
            <person name="Wang S.Y."/>
            <person name="Zhao G.P."/>
            <person name="Zheng H.J."/>
            <person name="Quan Z.X."/>
        </authorList>
    </citation>
    <scope>NUCLEOTIDE SEQUENCE [LARGE SCALE GENOMIC DNA]</scope>
    <source>
        <strain evidence="2">Gsoil 348</strain>
    </source>
</reference>
<feature type="transmembrane region" description="Helical" evidence="1">
    <location>
        <begin position="12"/>
        <end position="31"/>
    </location>
</feature>
<dbReference type="HOGENOM" id="CLU_2972788_0_0_0"/>
<keyword evidence="1" id="KW-1133">Transmembrane helix</keyword>
<keyword evidence="1" id="KW-0812">Transmembrane</keyword>
<evidence type="ECO:0000313" key="3">
    <source>
        <dbReference type="Proteomes" id="UP000027982"/>
    </source>
</evidence>
<dbReference type="KEGG" id="fgi:OP10G_0391"/>
<organism evidence="2 3">
    <name type="scientific">Fimbriimonas ginsengisoli Gsoil 348</name>
    <dbReference type="NCBI Taxonomy" id="661478"/>
    <lineage>
        <taxon>Bacteria</taxon>
        <taxon>Bacillati</taxon>
        <taxon>Armatimonadota</taxon>
        <taxon>Fimbriimonadia</taxon>
        <taxon>Fimbriimonadales</taxon>
        <taxon>Fimbriimonadaceae</taxon>
        <taxon>Fimbriimonas</taxon>
    </lineage>
</organism>
<sequence length="58" mass="6106">MKNAEVPKGAIVGIAVALALVIGYFAFATFAKAPPQVDPAKVSAERLLDPDHRAPHQP</sequence>
<accession>A0A068NQ68</accession>
<dbReference type="Proteomes" id="UP000027982">
    <property type="component" value="Chromosome"/>
</dbReference>
<dbReference type="STRING" id="661478.OP10G_0391"/>
<protein>
    <submittedName>
        <fullName evidence="2">Uncharacterized protein</fullName>
    </submittedName>
</protein>
<name>A0A068NQ68_FIMGI</name>
<gene>
    <name evidence="2" type="ORF">OP10G_0391</name>
</gene>
<dbReference type="EMBL" id="CP007139">
    <property type="protein sequence ID" value="AIE83759.1"/>
    <property type="molecule type" value="Genomic_DNA"/>
</dbReference>